<dbReference type="STRING" id="100816.A0A175WHM5"/>
<protein>
    <submittedName>
        <fullName evidence="1">Uncharacterized protein</fullName>
    </submittedName>
</protein>
<dbReference type="EMBL" id="LCTW02000002">
    <property type="protein sequence ID" value="KXX83193.1"/>
    <property type="molecule type" value="Genomic_DNA"/>
</dbReference>
<dbReference type="AlphaFoldDB" id="A0A175WHM5"/>
<evidence type="ECO:0000313" key="1">
    <source>
        <dbReference type="EMBL" id="KXX83193.1"/>
    </source>
</evidence>
<keyword evidence="2" id="KW-1185">Reference proteome</keyword>
<dbReference type="Proteomes" id="UP000078237">
    <property type="component" value="Unassembled WGS sequence"/>
</dbReference>
<dbReference type="OrthoDB" id="441210at2759"/>
<sequence length="80" mass="8941">MELEENSLRRRFEELRHTLSARTKELAQFQELYSKLKQRALLSQTQDVSSGALGSRTSAQADTTGVGPGWAVGYLELAEK</sequence>
<accession>A0A175WHM5</accession>
<evidence type="ECO:0000313" key="2">
    <source>
        <dbReference type="Proteomes" id="UP000078237"/>
    </source>
</evidence>
<reference evidence="1 2" key="1">
    <citation type="journal article" date="2016" name="Genome Announc.">
        <title>Genome Sequence of Madurella mycetomatis mm55, Isolated from a Human Mycetoma Case in Sudan.</title>
        <authorList>
            <person name="Smit S."/>
            <person name="Derks M.F."/>
            <person name="Bervoets S."/>
            <person name="Fahal A."/>
            <person name="van Leeuwen W."/>
            <person name="van Belkum A."/>
            <person name="van de Sande W.W."/>
        </authorList>
    </citation>
    <scope>NUCLEOTIDE SEQUENCE [LARGE SCALE GENOMIC DNA]</scope>
    <source>
        <strain evidence="2">mm55</strain>
    </source>
</reference>
<organism evidence="1 2">
    <name type="scientific">Madurella mycetomatis</name>
    <dbReference type="NCBI Taxonomy" id="100816"/>
    <lineage>
        <taxon>Eukaryota</taxon>
        <taxon>Fungi</taxon>
        <taxon>Dikarya</taxon>
        <taxon>Ascomycota</taxon>
        <taxon>Pezizomycotina</taxon>
        <taxon>Sordariomycetes</taxon>
        <taxon>Sordariomycetidae</taxon>
        <taxon>Sordariales</taxon>
        <taxon>Sordariales incertae sedis</taxon>
        <taxon>Madurella</taxon>
    </lineage>
</organism>
<name>A0A175WHM5_9PEZI</name>
<proteinExistence type="predicted"/>
<dbReference type="VEuPathDB" id="FungiDB:MMYC01_200229"/>
<comment type="caution">
    <text evidence="1">The sequence shown here is derived from an EMBL/GenBank/DDBJ whole genome shotgun (WGS) entry which is preliminary data.</text>
</comment>
<gene>
    <name evidence="1" type="ORF">MMYC01_200229</name>
</gene>